<dbReference type="Pfam" id="PF00892">
    <property type="entry name" value="EamA"/>
    <property type="match status" value="1"/>
</dbReference>
<evidence type="ECO:0000313" key="6">
    <source>
        <dbReference type="Proteomes" id="UP000464658"/>
    </source>
</evidence>
<keyword evidence="3" id="KW-0472">Membrane</keyword>
<feature type="transmembrane region" description="Helical" evidence="3">
    <location>
        <begin position="59"/>
        <end position="78"/>
    </location>
</feature>
<dbReference type="GO" id="GO:0016020">
    <property type="term" value="C:membrane"/>
    <property type="evidence" value="ECO:0007669"/>
    <property type="project" value="InterPro"/>
</dbReference>
<evidence type="ECO:0000256" key="2">
    <source>
        <dbReference type="ARBA" id="ARBA00007362"/>
    </source>
</evidence>
<sequence>MQILLFGLMGMLSVQYTYMASIQHGNAAVATLLQYTAPVMIIVYLVIRRQSTFTRRDLVTVVLALAGIFFLIDEWFYFNINRSICGSDLGNIIGCGALVLYVISN</sequence>
<name>A0A5S9MBH1_BACIA</name>
<feature type="transmembrane region" description="Helical" evidence="3">
    <location>
        <begin position="29"/>
        <end position="47"/>
    </location>
</feature>
<feature type="transmembrane region" description="Helical" evidence="3">
    <location>
        <begin position="84"/>
        <end position="103"/>
    </location>
</feature>
<dbReference type="InterPro" id="IPR000620">
    <property type="entry name" value="EamA_dom"/>
</dbReference>
<feature type="domain" description="EamA" evidence="4">
    <location>
        <begin position="2"/>
        <end position="71"/>
    </location>
</feature>
<proteinExistence type="inferred from homology"/>
<comment type="subcellular location">
    <subcellularLocation>
        <location evidence="1">Endomembrane system</location>
        <topology evidence="1">Multi-pass membrane protein</topology>
    </subcellularLocation>
</comment>
<dbReference type="AlphaFoldDB" id="A0A5S9MBH1"/>
<evidence type="ECO:0000256" key="3">
    <source>
        <dbReference type="SAM" id="Phobius"/>
    </source>
</evidence>
<keyword evidence="3" id="KW-0812">Transmembrane</keyword>
<protein>
    <recommendedName>
        <fullName evidence="4">EamA domain-containing protein</fullName>
    </recommendedName>
</protein>
<evidence type="ECO:0000256" key="1">
    <source>
        <dbReference type="ARBA" id="ARBA00004127"/>
    </source>
</evidence>
<reference evidence="5 6" key="1">
    <citation type="submission" date="2019-12" db="EMBL/GenBank/DDBJ databases">
        <title>Full genome sequence of a Bacillus safensis strain isolated from commercially available natto in Indonesia.</title>
        <authorList>
            <person name="Yoshida M."/>
            <person name="Uomi M."/>
            <person name="Waturangi D."/>
            <person name="Ekaputri J.J."/>
            <person name="Setiamarga D.H.E."/>
        </authorList>
    </citation>
    <scope>NUCLEOTIDE SEQUENCE [LARGE SCALE GENOMIC DNA]</scope>
    <source>
        <strain evidence="5 6">IDN1</strain>
    </source>
</reference>
<dbReference type="InterPro" id="IPR037185">
    <property type="entry name" value="EmrE-like"/>
</dbReference>
<keyword evidence="3" id="KW-1133">Transmembrane helix</keyword>
<evidence type="ECO:0000313" key="5">
    <source>
        <dbReference type="EMBL" id="BBP88896.1"/>
    </source>
</evidence>
<comment type="similarity">
    <text evidence="2">Belongs to the EamA transporter family.</text>
</comment>
<dbReference type="SUPFAM" id="SSF103481">
    <property type="entry name" value="Multidrug resistance efflux transporter EmrE"/>
    <property type="match status" value="1"/>
</dbReference>
<dbReference type="EMBL" id="AP021906">
    <property type="protein sequence ID" value="BBP88896.1"/>
    <property type="molecule type" value="Genomic_DNA"/>
</dbReference>
<organism evidence="5 6">
    <name type="scientific">Bacillus safensis</name>
    <dbReference type="NCBI Taxonomy" id="561879"/>
    <lineage>
        <taxon>Bacteria</taxon>
        <taxon>Bacillati</taxon>
        <taxon>Bacillota</taxon>
        <taxon>Bacilli</taxon>
        <taxon>Bacillales</taxon>
        <taxon>Bacillaceae</taxon>
        <taxon>Bacillus</taxon>
    </lineage>
</organism>
<evidence type="ECO:0000259" key="4">
    <source>
        <dbReference type="Pfam" id="PF00892"/>
    </source>
</evidence>
<gene>
    <name evidence="5" type="ORF">BsIDN1_25140</name>
</gene>
<dbReference type="Proteomes" id="UP000464658">
    <property type="component" value="Chromosome"/>
</dbReference>
<accession>A0A5S9MBH1</accession>